<dbReference type="CDD" id="cd02518">
    <property type="entry name" value="GT2_SpsF"/>
    <property type="match status" value="1"/>
</dbReference>
<keyword evidence="1" id="KW-0548">Nucleotidyltransferase</keyword>
<dbReference type="InterPro" id="IPR003329">
    <property type="entry name" value="Cytidylyl_trans"/>
</dbReference>
<keyword evidence="1" id="KW-0808">Transferase</keyword>
<dbReference type="GO" id="GO:0005829">
    <property type="term" value="C:cytosol"/>
    <property type="evidence" value="ECO:0007669"/>
    <property type="project" value="TreeGrafter"/>
</dbReference>
<dbReference type="InterPro" id="IPR029044">
    <property type="entry name" value="Nucleotide-diphossugar_trans"/>
</dbReference>
<sequence length="256" mass="29561">MIGCIIQARMGSSRLPGKTLIKLDENRSTLDFVVNQLSFSTLINKTVIATTSLEQDDIIEKNAKTLGIDCFRGSSDDVLDRYYQCAKKFQINTIVRITSDCPLIDPQIVDDVIRKYQHEDYDYVTNTLNRSYPIGTDVEIFSFEILEKAWQKAILPSEREHVTLFIKNKKLDFKLGDLKNNKNLGNLRWTLDREEDLNLIRKIVAKVNKNPILMNDILNLFSIEPELIKINEHIPQNEGVLKSLKKDNEFQKLKTD</sequence>
<dbReference type="GO" id="GO:0016779">
    <property type="term" value="F:nucleotidyltransferase activity"/>
    <property type="evidence" value="ECO:0007669"/>
    <property type="project" value="UniProtKB-KW"/>
</dbReference>
<accession>A0A075H1U7</accession>
<proteinExistence type="predicted"/>
<dbReference type="PANTHER" id="PTHR42866:SF1">
    <property type="entry name" value="SPORE COAT POLYSACCHARIDE BIOSYNTHESIS PROTEIN SPSF"/>
    <property type="match status" value="1"/>
</dbReference>
<dbReference type="EMBL" id="KF900854">
    <property type="protein sequence ID" value="AIF09170.1"/>
    <property type="molecule type" value="Genomic_DNA"/>
</dbReference>
<dbReference type="SUPFAM" id="SSF53448">
    <property type="entry name" value="Nucleotide-diphospho-sugar transferases"/>
    <property type="match status" value="1"/>
</dbReference>
<name>A0A075H1U7_9ARCH</name>
<dbReference type="Pfam" id="PF02348">
    <property type="entry name" value="CTP_transf_3"/>
    <property type="match status" value="1"/>
</dbReference>
<dbReference type="PANTHER" id="PTHR42866">
    <property type="entry name" value="3-DEOXY-MANNO-OCTULOSONATE CYTIDYLYLTRANSFERASE"/>
    <property type="match status" value="1"/>
</dbReference>
<dbReference type="Gene3D" id="3.90.550.10">
    <property type="entry name" value="Spore Coat Polysaccharide Biosynthesis Protein SpsA, Chain A"/>
    <property type="match status" value="1"/>
</dbReference>
<evidence type="ECO:0000313" key="1">
    <source>
        <dbReference type="EMBL" id="AIF09170.1"/>
    </source>
</evidence>
<protein>
    <submittedName>
        <fullName evidence="1">Acylneuraminate cytidylyltransferase</fullName>
    </submittedName>
</protein>
<dbReference type="AlphaFoldDB" id="A0A075H1U7"/>
<reference evidence="1" key="1">
    <citation type="journal article" date="2014" name="Genome Biol. Evol.">
        <title>Pangenome evidence for extensive interdomain horizontal transfer affecting lineage core and shell genes in uncultured planktonic thaumarchaeota and euryarchaeota.</title>
        <authorList>
            <person name="Deschamps P."/>
            <person name="Zivanovic Y."/>
            <person name="Moreira D."/>
            <person name="Rodriguez-Valera F."/>
            <person name="Lopez-Garcia P."/>
        </authorList>
    </citation>
    <scope>NUCLEOTIDE SEQUENCE</scope>
</reference>
<organism evidence="1">
    <name type="scientific">uncultured marine thaumarchaeote KM3_35_D03</name>
    <dbReference type="NCBI Taxonomy" id="1456132"/>
    <lineage>
        <taxon>Archaea</taxon>
        <taxon>Nitrososphaerota</taxon>
        <taxon>environmental samples</taxon>
    </lineage>
</organism>